<feature type="region of interest" description="Disordered" evidence="2">
    <location>
        <begin position="511"/>
        <end position="576"/>
    </location>
</feature>
<name>A0A0N1I5E0_LEPSE</name>
<reference evidence="3 4" key="1">
    <citation type="journal article" date="2015" name="PLoS Pathog.">
        <title>Leptomonas seymouri: Adaptations to the Dixenous Life Cycle Analyzed by Genome Sequencing, Transcriptome Profiling and Co-infection with Leishmania donovani.</title>
        <authorList>
            <person name="Kraeva N."/>
            <person name="Butenko A."/>
            <person name="Hlavacova J."/>
            <person name="Kostygov A."/>
            <person name="Myskova J."/>
            <person name="Grybchuk D."/>
            <person name="Lestinova T."/>
            <person name="Votypka J."/>
            <person name="Volf P."/>
            <person name="Opperdoes F."/>
            <person name="Flegontov P."/>
            <person name="Lukes J."/>
            <person name="Yurchenko V."/>
        </authorList>
    </citation>
    <scope>NUCLEOTIDE SEQUENCE [LARGE SCALE GENOMIC DNA]</scope>
    <source>
        <strain evidence="3 4">ATCC 30220</strain>
    </source>
</reference>
<accession>A0A0N1I5E0</accession>
<organism evidence="3 4">
    <name type="scientific">Leptomonas seymouri</name>
    <dbReference type="NCBI Taxonomy" id="5684"/>
    <lineage>
        <taxon>Eukaryota</taxon>
        <taxon>Discoba</taxon>
        <taxon>Euglenozoa</taxon>
        <taxon>Kinetoplastea</taxon>
        <taxon>Metakinetoplastina</taxon>
        <taxon>Trypanosomatida</taxon>
        <taxon>Trypanosomatidae</taxon>
        <taxon>Leishmaniinae</taxon>
        <taxon>Leptomonas</taxon>
    </lineage>
</organism>
<feature type="compositionally biased region" description="Polar residues" evidence="2">
    <location>
        <begin position="472"/>
        <end position="481"/>
    </location>
</feature>
<feature type="compositionally biased region" description="Low complexity" evidence="2">
    <location>
        <begin position="512"/>
        <end position="528"/>
    </location>
</feature>
<evidence type="ECO:0000256" key="2">
    <source>
        <dbReference type="SAM" id="MobiDB-lite"/>
    </source>
</evidence>
<dbReference type="Proteomes" id="UP000038009">
    <property type="component" value="Unassembled WGS sequence"/>
</dbReference>
<feature type="compositionally biased region" description="Pro residues" evidence="2">
    <location>
        <begin position="659"/>
        <end position="670"/>
    </location>
</feature>
<feature type="region of interest" description="Disordered" evidence="2">
    <location>
        <begin position="423"/>
        <end position="490"/>
    </location>
</feature>
<protein>
    <submittedName>
        <fullName evidence="3">Uncharacterized protein</fullName>
    </submittedName>
</protein>
<proteinExistence type="predicted"/>
<evidence type="ECO:0000256" key="1">
    <source>
        <dbReference type="SAM" id="Coils"/>
    </source>
</evidence>
<evidence type="ECO:0000313" key="4">
    <source>
        <dbReference type="Proteomes" id="UP000038009"/>
    </source>
</evidence>
<gene>
    <name evidence="3" type="ORF">ABL78_3020</name>
</gene>
<keyword evidence="4" id="KW-1185">Reference proteome</keyword>
<dbReference type="OMA" id="IWRRIKE"/>
<feature type="region of interest" description="Disordered" evidence="2">
    <location>
        <begin position="238"/>
        <end position="275"/>
    </location>
</feature>
<feature type="compositionally biased region" description="Low complexity" evidence="2">
    <location>
        <begin position="671"/>
        <end position="680"/>
    </location>
</feature>
<feature type="compositionally biased region" description="Low complexity" evidence="2">
    <location>
        <begin position="428"/>
        <end position="466"/>
    </location>
</feature>
<feature type="region of interest" description="Disordered" evidence="2">
    <location>
        <begin position="602"/>
        <end position="622"/>
    </location>
</feature>
<feature type="region of interest" description="Disordered" evidence="2">
    <location>
        <begin position="883"/>
        <end position="964"/>
    </location>
</feature>
<dbReference type="AlphaFoldDB" id="A0A0N1I5E0"/>
<feature type="coiled-coil region" evidence="1">
    <location>
        <begin position="25"/>
        <end position="59"/>
    </location>
</feature>
<feature type="region of interest" description="Disordered" evidence="2">
    <location>
        <begin position="655"/>
        <end position="697"/>
    </location>
</feature>
<feature type="compositionally biased region" description="Low complexity" evidence="2">
    <location>
        <begin position="264"/>
        <end position="275"/>
    </location>
</feature>
<feature type="region of interest" description="Disordered" evidence="2">
    <location>
        <begin position="1"/>
        <end position="21"/>
    </location>
</feature>
<feature type="compositionally biased region" description="Polar residues" evidence="2">
    <location>
        <begin position="238"/>
        <end position="248"/>
    </location>
</feature>
<keyword evidence="1" id="KW-0175">Coiled coil</keyword>
<dbReference type="OrthoDB" id="264404at2759"/>
<feature type="region of interest" description="Disordered" evidence="2">
    <location>
        <begin position="815"/>
        <end position="871"/>
    </location>
</feature>
<feature type="region of interest" description="Disordered" evidence="2">
    <location>
        <begin position="709"/>
        <end position="794"/>
    </location>
</feature>
<dbReference type="EMBL" id="LJSK01000071">
    <property type="protein sequence ID" value="KPI87863.1"/>
    <property type="molecule type" value="Genomic_DNA"/>
</dbReference>
<sequence length="964" mass="104590">MEERRGAPGAARTKPPSANSRASLFERLQSENEKLRLELLQAQQKNVSLQQQLDSLRTNTNQIVKDAVAVNGEQMHALEERCHILADRLVASKRDEQVSESARVVFLLRSQQEERRFLKRGLEAMIEALTGAQTPVLHKATEDTEELHTGTVYRLLMTASNALLERVAAAKLEKARARLMLEHASSTMSELQKALHDATRATFEAVAHASSLEETLLSGGGRDVPQVLTMQSRGTAFSTLRSGFTTPSPYRRPNADSSSHVDESGGNNASHAGSSAHWTAAPASLQLSEELEWVCDVLKACVQGMREVDNDLKAAGKELAVPPPSQLQQPAASEISESTALHTSNVLPLAEAASPEMNGLLCSFLVDLSAVKKEAARQQEEMARQLAHQVDRHYRSTQQYEERIKLLEAECTRLLRYVERVSMERAKSSSTPPAAAATEASLPTPAAPSLVAPYQRQQQQPSSLPQHGAAVTPSNATQSTLPAVEKEEKDVSIRVTPERYVAKRRGAQSVALRSLPGRPLSPLSSTTTNDSNVRDSTRPLRSVRTTHQVRDTALPAAGLDASRRREDDWDGPTPAPRARVFSHSLLEEMPPHYRLDYARKLPLSPDRRTPPPASPATPSAAAAALWSRNQRPNASMPGETSSEADRFVSRRRYQGLVSPAPPPPPSPQPPSSSRLSISPLRRSETASQLPGHSGKGTLHHAALAEKSISVSSTSDHLSPPRRLPKSSDGLVSSRIRARVSVPLSSPDATATAAGVSGHARTAPEGKGVHTPTASPSLSPLREGSVLSTHPAQPINRTRLSQQLYNEAAADVFFSHSTSFPDGASTPTSAQQQQRQRHNLHLRSSSSVKNDDSPESWQQSPGRPIRLAFIKPDGSPLGAASLAEEYPRSTSLHSPRPLSPPLSNDLGALATTSREGAEEPQATTPLVWRRIKEETPFQQQQMPSPIVGTSDLFGTPREASWIDSR</sequence>
<evidence type="ECO:0000313" key="3">
    <source>
        <dbReference type="EMBL" id="KPI87863.1"/>
    </source>
</evidence>
<feature type="compositionally biased region" description="Polar residues" evidence="2">
    <location>
        <begin position="815"/>
        <end position="829"/>
    </location>
</feature>
<dbReference type="VEuPathDB" id="TriTrypDB:Lsey_0071_0020"/>
<comment type="caution">
    <text evidence="3">The sequence shown here is derived from an EMBL/GenBank/DDBJ whole genome shotgun (WGS) entry which is preliminary data.</text>
</comment>
<feature type="compositionally biased region" description="Polar residues" evidence="2">
    <location>
        <begin position="785"/>
        <end position="794"/>
    </location>
</feature>